<accession>A0AAV4G306</accession>
<name>A0AAV4G306_9GAST</name>
<keyword evidence="2" id="KW-1185">Reference proteome</keyword>
<dbReference type="AlphaFoldDB" id="A0AAV4G306"/>
<proteinExistence type="predicted"/>
<dbReference type="InterPro" id="IPR008886">
    <property type="entry name" value="UPF0227/Esterase_YqiA"/>
</dbReference>
<dbReference type="SUPFAM" id="SSF53474">
    <property type="entry name" value="alpha/beta-Hydrolases"/>
    <property type="match status" value="1"/>
</dbReference>
<gene>
    <name evidence="1" type="ORF">ElyMa_005886300</name>
</gene>
<sequence length="129" mass="14605">MESILDHCPDCPVKLVLINPAVRPYDLFEDYLGPQKNYYSDVEYELTQEHVDQLRHLEIETLSRPDNILLLVQTGDETLDYQQAVARYAECPARIEEGGSHAYDGFEDTIPVILQFLSAQYVAAVSLSG</sequence>
<dbReference type="PANTHER" id="PTHR35602:SF3">
    <property type="entry name" value="ESTERASE YQIA"/>
    <property type="match status" value="1"/>
</dbReference>
<protein>
    <submittedName>
        <fullName evidence="1">Esterase</fullName>
    </submittedName>
</protein>
<comment type="caution">
    <text evidence="1">The sequence shown here is derived from an EMBL/GenBank/DDBJ whole genome shotgun (WGS) entry which is preliminary data.</text>
</comment>
<dbReference type="Gene3D" id="3.40.50.1820">
    <property type="entry name" value="alpha/beta hydrolase"/>
    <property type="match status" value="1"/>
</dbReference>
<reference evidence="1 2" key="1">
    <citation type="journal article" date="2021" name="Elife">
        <title>Chloroplast acquisition without the gene transfer in kleptoplastic sea slugs, Plakobranchus ocellatus.</title>
        <authorList>
            <person name="Maeda T."/>
            <person name="Takahashi S."/>
            <person name="Yoshida T."/>
            <person name="Shimamura S."/>
            <person name="Takaki Y."/>
            <person name="Nagai Y."/>
            <person name="Toyoda A."/>
            <person name="Suzuki Y."/>
            <person name="Arimoto A."/>
            <person name="Ishii H."/>
            <person name="Satoh N."/>
            <person name="Nishiyama T."/>
            <person name="Hasebe M."/>
            <person name="Maruyama T."/>
            <person name="Minagawa J."/>
            <person name="Obokata J."/>
            <person name="Shigenobu S."/>
        </authorList>
    </citation>
    <scope>NUCLEOTIDE SEQUENCE [LARGE SCALE GENOMIC DNA]</scope>
</reference>
<evidence type="ECO:0000313" key="2">
    <source>
        <dbReference type="Proteomes" id="UP000762676"/>
    </source>
</evidence>
<organism evidence="1 2">
    <name type="scientific">Elysia marginata</name>
    <dbReference type="NCBI Taxonomy" id="1093978"/>
    <lineage>
        <taxon>Eukaryota</taxon>
        <taxon>Metazoa</taxon>
        <taxon>Spiralia</taxon>
        <taxon>Lophotrochozoa</taxon>
        <taxon>Mollusca</taxon>
        <taxon>Gastropoda</taxon>
        <taxon>Heterobranchia</taxon>
        <taxon>Euthyneura</taxon>
        <taxon>Panpulmonata</taxon>
        <taxon>Sacoglossa</taxon>
        <taxon>Placobranchoidea</taxon>
        <taxon>Plakobranchidae</taxon>
        <taxon>Elysia</taxon>
    </lineage>
</organism>
<dbReference type="EMBL" id="BMAT01011819">
    <property type="protein sequence ID" value="GFR79862.1"/>
    <property type="molecule type" value="Genomic_DNA"/>
</dbReference>
<evidence type="ECO:0000313" key="1">
    <source>
        <dbReference type="EMBL" id="GFR79862.1"/>
    </source>
</evidence>
<dbReference type="Proteomes" id="UP000762676">
    <property type="component" value="Unassembled WGS sequence"/>
</dbReference>
<dbReference type="PANTHER" id="PTHR35602">
    <property type="entry name" value="ESTERASE YQIA-RELATED"/>
    <property type="match status" value="1"/>
</dbReference>
<dbReference type="Pfam" id="PF05728">
    <property type="entry name" value="UPF0227"/>
    <property type="match status" value="1"/>
</dbReference>
<dbReference type="InterPro" id="IPR029058">
    <property type="entry name" value="AB_hydrolase_fold"/>
</dbReference>